<dbReference type="PANTHER" id="PTHR15622:SF2">
    <property type="entry name" value="U4_U6 SMALL NUCLEAR RIBONUCLEOPROTEIN PRP4"/>
    <property type="match status" value="1"/>
</dbReference>
<keyword evidence="1 4" id="KW-0853">WD repeat</keyword>
<dbReference type="Pfam" id="PF00400">
    <property type="entry name" value="WD40"/>
    <property type="match status" value="4"/>
</dbReference>
<dbReference type="KEGG" id="bvo:Pan97_27480"/>
<dbReference type="GO" id="GO:0000209">
    <property type="term" value="P:protein polyubiquitination"/>
    <property type="evidence" value="ECO:0007669"/>
    <property type="project" value="TreeGrafter"/>
</dbReference>
<feature type="chain" id="PRO_5022026408" evidence="5">
    <location>
        <begin position="22"/>
        <end position="935"/>
    </location>
</feature>
<reference evidence="8" key="1">
    <citation type="submission" date="2019-02" db="EMBL/GenBank/DDBJ databases">
        <title>Deep-cultivation of Planctomycetes and their phenomic and genomic characterization uncovers novel biology.</title>
        <authorList>
            <person name="Wiegand S."/>
            <person name="Jogler M."/>
            <person name="Boedeker C."/>
            <person name="Pinto D."/>
            <person name="Vollmers J."/>
            <person name="Rivas-Marin E."/>
            <person name="Kohn T."/>
            <person name="Peeters S.H."/>
            <person name="Heuer A."/>
            <person name="Rast P."/>
            <person name="Oberbeckmann S."/>
            <person name="Bunk B."/>
            <person name="Jeske O."/>
            <person name="Meyerdierks A."/>
            <person name="Storesund J.E."/>
            <person name="Kallscheuer N."/>
            <person name="Luecker S."/>
            <person name="Lage O.M."/>
            <person name="Pohl T."/>
            <person name="Merkel B.J."/>
            <person name="Hornburger P."/>
            <person name="Mueller R.-W."/>
            <person name="Bruemmer F."/>
            <person name="Labrenz M."/>
            <person name="Spormann A.M."/>
            <person name="Op den Camp H."/>
            <person name="Overmann J."/>
            <person name="Amann R."/>
            <person name="Jetten M.S.M."/>
            <person name="Mascher T."/>
            <person name="Medema M.H."/>
            <person name="Devos D.P."/>
            <person name="Kaster A.-K."/>
            <person name="Ovreas L."/>
            <person name="Rohde M."/>
            <person name="Galperin M.Y."/>
            <person name="Jogler C."/>
        </authorList>
    </citation>
    <scope>NUCLEOTIDE SEQUENCE [LARGE SCALE GENOMIC DNA]</scope>
    <source>
        <strain evidence="8">Pan97</strain>
    </source>
</reference>
<dbReference type="SUPFAM" id="SSF50998">
    <property type="entry name" value="Quinoprotein alcohol dehydrogenase-like"/>
    <property type="match status" value="1"/>
</dbReference>
<dbReference type="RefSeq" id="WP_144973306.1">
    <property type="nucleotide sequence ID" value="NZ_CP036289.1"/>
</dbReference>
<feature type="repeat" description="WD" evidence="4">
    <location>
        <begin position="362"/>
        <end position="403"/>
    </location>
</feature>
<feature type="repeat" description="WD" evidence="4">
    <location>
        <begin position="230"/>
        <end position="271"/>
    </location>
</feature>
<dbReference type="InterPro" id="IPR019775">
    <property type="entry name" value="WD40_repeat_CS"/>
</dbReference>
<keyword evidence="2" id="KW-0677">Repeat</keyword>
<dbReference type="Proteomes" id="UP000318626">
    <property type="component" value="Chromosome"/>
</dbReference>
<evidence type="ECO:0000256" key="5">
    <source>
        <dbReference type="SAM" id="SignalP"/>
    </source>
</evidence>
<dbReference type="AlphaFoldDB" id="A0A518C907"/>
<keyword evidence="8" id="KW-1185">Reference proteome</keyword>
<evidence type="ECO:0000256" key="4">
    <source>
        <dbReference type="PROSITE-ProRule" id="PRU00221"/>
    </source>
</evidence>
<evidence type="ECO:0000256" key="3">
    <source>
        <dbReference type="ARBA" id="ARBA00022786"/>
    </source>
</evidence>
<organism evidence="7 8">
    <name type="scientific">Bremerella volcania</name>
    <dbReference type="NCBI Taxonomy" id="2527984"/>
    <lineage>
        <taxon>Bacteria</taxon>
        <taxon>Pseudomonadati</taxon>
        <taxon>Planctomycetota</taxon>
        <taxon>Planctomycetia</taxon>
        <taxon>Pirellulales</taxon>
        <taxon>Pirellulaceae</taxon>
        <taxon>Bremerella</taxon>
    </lineage>
</organism>
<dbReference type="CDD" id="cd00200">
    <property type="entry name" value="WD40"/>
    <property type="match status" value="1"/>
</dbReference>
<dbReference type="SUPFAM" id="SSF82171">
    <property type="entry name" value="DPP6 N-terminal domain-like"/>
    <property type="match status" value="1"/>
</dbReference>
<dbReference type="GO" id="GO:0020037">
    <property type="term" value="F:heme binding"/>
    <property type="evidence" value="ECO:0007669"/>
    <property type="project" value="InterPro"/>
</dbReference>
<dbReference type="PROSITE" id="PS00678">
    <property type="entry name" value="WD_REPEATS_1"/>
    <property type="match status" value="1"/>
</dbReference>
<dbReference type="InterPro" id="IPR015943">
    <property type="entry name" value="WD40/YVTN_repeat-like_dom_sf"/>
</dbReference>
<feature type="repeat" description="WD" evidence="4">
    <location>
        <begin position="314"/>
        <end position="346"/>
    </location>
</feature>
<dbReference type="InterPro" id="IPR001680">
    <property type="entry name" value="WD40_rpt"/>
</dbReference>
<sequence length="935" mass="102447" precursor="true">MKYTSLLSAFLVLLSCGWQLAAAEAPNYQKDVEPLLRKYCVGCHNDAEPEADLSLQSFKSLQGESSEGPLLKPGDPSASQLVAVMLGSVEPKMPPEDEPQPSKDEINRIVQWIKAGAPHGDSPESSPWKLPVDPIPSSAAVRPVSALAVSPDGKQIAIGRYGQVQFFQLDNGGAYDQGKPALEIAGLPGKVTSLHFARDGKQIAVASGLTGLAGYAAIFTTDTGKEVQNFKGHGDILFDAEISPDGKTIATCGYDRKIVLWDIESGKQLHELTGHNGAVYDVGFSPNSKFLVSGSADDTCKVWRVSDAMRLDTLPQPLKEVYCCAFSPDGKTIVAGGADNNLRVWKFVSQNGPKINPMIQARFAHEGPVQRLAFADDGRKLFTIGNDLAVKLWDTTNYSELKLWSDRPEVAMTAAYAAPSKSLFLGQMNGEVQRITWTDEELNSQQMQRVASIEPKPIPATDMAAIPEAEGNDTPDTAQKVAFPAKIKGTIHNEAEGPDVDFYRFSALAGQTWVLETNAARSKSPLDSHISVYHADGTPVERIKLQAVRDSYFTFRGKDDSTSDDFRIFNWEEMKLNQYLYSSGEVVRLWLHPRGPDSGFKVYPGEGKRWGFFDTTPLAHALGEPCYVVEPVPVGQNIVPNGLPVFTLYYENDDESRRTMGDDSRLFFTAPADGDYLVKVRDVRGFEGDKFTYELSARARQADFRVDNAFRDIAIGAKSYREVRFRCARMDNFDGPIDVRVEGLPEGFTITSPITIEEGQIEAMGVLYAGESAKTLDEEQLKRIKIVASAKIDDKEVTHDVAGFKKIEIRDKTKLAVRIEPAEKGAAPIKKGEDGLLEFEVQAGETIMLKVVADRQGDNGNISFGKEGSGRNLPFAVNVANLGLNGLMIMSGHDEREFFITADEVAQPTSRLFHLQTGSDGGHATQPVLLHVRPN</sequence>
<dbReference type="PROSITE" id="PS50082">
    <property type="entry name" value="WD_REPEATS_2"/>
    <property type="match status" value="4"/>
</dbReference>
<keyword evidence="5" id="KW-0732">Signal</keyword>
<dbReference type="InterPro" id="IPR011047">
    <property type="entry name" value="Quinoprotein_ADH-like_sf"/>
</dbReference>
<evidence type="ECO:0000256" key="2">
    <source>
        <dbReference type="ARBA" id="ARBA00022737"/>
    </source>
</evidence>
<feature type="repeat" description="WD" evidence="4">
    <location>
        <begin position="272"/>
        <end position="313"/>
    </location>
</feature>
<proteinExistence type="predicted"/>
<feature type="signal peptide" evidence="5">
    <location>
        <begin position="1"/>
        <end position="21"/>
    </location>
</feature>
<accession>A0A518C907</accession>
<keyword evidence="3" id="KW-0833">Ubl conjugation pathway</keyword>
<dbReference type="PROSITE" id="PS51257">
    <property type="entry name" value="PROKAR_LIPOPROTEIN"/>
    <property type="match status" value="1"/>
</dbReference>
<dbReference type="PROSITE" id="PS50294">
    <property type="entry name" value="WD_REPEATS_REGION"/>
    <property type="match status" value="4"/>
</dbReference>
<dbReference type="InterPro" id="IPR011429">
    <property type="entry name" value="Cyt_c_Planctomycete-type"/>
</dbReference>
<protein>
    <submittedName>
        <fullName evidence="7">WD domain, G-beta repeat</fullName>
    </submittedName>
</protein>
<evidence type="ECO:0000259" key="6">
    <source>
        <dbReference type="Pfam" id="PF07635"/>
    </source>
</evidence>
<dbReference type="Pfam" id="PF07635">
    <property type="entry name" value="PSCyt1"/>
    <property type="match status" value="1"/>
</dbReference>
<evidence type="ECO:0000256" key="1">
    <source>
        <dbReference type="ARBA" id="ARBA00022574"/>
    </source>
</evidence>
<dbReference type="OrthoDB" id="226265at2"/>
<evidence type="ECO:0000313" key="7">
    <source>
        <dbReference type="EMBL" id="QDU75713.1"/>
    </source>
</evidence>
<gene>
    <name evidence="7" type="ORF">Pan97_27480</name>
</gene>
<name>A0A518C907_9BACT</name>
<dbReference type="GO" id="GO:0009055">
    <property type="term" value="F:electron transfer activity"/>
    <property type="evidence" value="ECO:0007669"/>
    <property type="project" value="InterPro"/>
</dbReference>
<feature type="domain" description="Cytochrome C Planctomycete-type" evidence="6">
    <location>
        <begin position="40"/>
        <end position="97"/>
    </location>
</feature>
<dbReference type="EMBL" id="CP036289">
    <property type="protein sequence ID" value="QDU75713.1"/>
    <property type="molecule type" value="Genomic_DNA"/>
</dbReference>
<dbReference type="SMART" id="SM00320">
    <property type="entry name" value="WD40"/>
    <property type="match status" value="6"/>
</dbReference>
<dbReference type="PANTHER" id="PTHR15622">
    <property type="entry name" value="WD40 REPEAT PROTEIN"/>
    <property type="match status" value="1"/>
</dbReference>
<dbReference type="Gene3D" id="2.60.120.380">
    <property type="match status" value="1"/>
</dbReference>
<dbReference type="InterPro" id="IPR036909">
    <property type="entry name" value="Cyt_c-like_dom_sf"/>
</dbReference>
<evidence type="ECO:0000313" key="8">
    <source>
        <dbReference type="Proteomes" id="UP000318626"/>
    </source>
</evidence>
<dbReference type="SUPFAM" id="SSF46626">
    <property type="entry name" value="Cytochrome c"/>
    <property type="match status" value="1"/>
</dbReference>
<dbReference type="InterPro" id="IPR051983">
    <property type="entry name" value="WSB_SOCS-box_domain"/>
</dbReference>
<dbReference type="Gene3D" id="2.130.10.10">
    <property type="entry name" value="YVTN repeat-like/Quinoprotein amine dehydrogenase"/>
    <property type="match status" value="3"/>
</dbReference>